<feature type="region of interest" description="Disordered" evidence="2">
    <location>
        <begin position="56"/>
        <end position="101"/>
    </location>
</feature>
<keyword evidence="1" id="KW-0175">Coiled coil</keyword>
<feature type="region of interest" description="Disordered" evidence="2">
    <location>
        <begin position="669"/>
        <end position="698"/>
    </location>
</feature>
<name>A0A8J5XUZ7_DIALT</name>
<proteinExistence type="predicted"/>
<feature type="region of interest" description="Disordered" evidence="2">
    <location>
        <begin position="1252"/>
        <end position="1280"/>
    </location>
</feature>
<dbReference type="Proteomes" id="UP000751190">
    <property type="component" value="Unassembled WGS sequence"/>
</dbReference>
<evidence type="ECO:0000313" key="3">
    <source>
        <dbReference type="EMBL" id="KAG8471119.1"/>
    </source>
</evidence>
<protein>
    <submittedName>
        <fullName evidence="3">Uncharacterized protein</fullName>
    </submittedName>
</protein>
<keyword evidence="4" id="KW-1185">Reference proteome</keyword>
<evidence type="ECO:0000256" key="1">
    <source>
        <dbReference type="SAM" id="Coils"/>
    </source>
</evidence>
<dbReference type="EMBL" id="JAGTXO010000001">
    <property type="protein sequence ID" value="KAG8471119.1"/>
    <property type="molecule type" value="Genomic_DNA"/>
</dbReference>
<sequence length="1314" mass="135191">MVASSRPADRAARLSTPVASGGLLGGERKRATEMQARVQLAPAPGFAIAGSLLVDEAAPMEPRSPTMADDGRGDSDADADADAELTERDADAADSDIGGHASDSQLDVALADSELSEAREHVHVDSQRARAPPPAAPLARDARHPDDSAADALRALQLFKFRPPADLAVAHGGGRLHETVGSVRERDVSYLVDKADAAVAARASRASRATTGMSAAELLFSISVPEDARFAQGDAAEPARRVLAALGGADAARRSLPPAEFADMSGAHEWLRELAREAEAVRPPGRADAIRVASQLDAAMVQIELRARERAADPARRAPGAPVDPTGSAIGSAAWVERKGALEAALREIVRQVGAGCAERGLILDRALHAYRALQERLPQMLAAARDEADALAAHLAREMHSARVSRDERDAAARDAAAARDVSAERLVSLQVERARVDELKAALDHDRLALFDESARARTLRAALADADGALEGAERALLDQSDALDAECDAHAQTAAAVERAREACAVREGTLAAVAADGKAVDRVLTATAAALARAGRELIATQTKLHSALANADSAHAQQLRTAGELAAALERADAERAAASALRDDAADMPRLRERARELDLTLARLRGEQSSLRSRWEAATLELAEEREKQAAALERAAKLEEELTRAKADALAAKQQAAKWEHAVRMSRSSAPASGPASGSGGAPAPTTLVDVQEEPGVGPVLRPASRPTSRAGVVRLDARPLGPGGEKHSEAVAAAAAAGNGAASAAATVDAARARRAQRARIDVLATRVASVRAAQAEMTTEVGAVLGLGSRDLGQLADAVGALLLAARGVERPRSALPTPGHTSSAQEASVRQWPTAAFALSPTMPIVRSEFASPDGPAGVASCESGAAAAMAPSAPERAPVERAGEPTASPTQTAARAASDARAADDADARVGGARIVDDARGVGGARALNPHALAHVDVAPARERVLAAQLASALARLDAAGVCACAGEACVCGRGRARATAAWPPRLAQAPVTAHRPLAIGAPVPLASARSAHAVGAPRERRADGTLGGGGHVRVGAHAGQTLERALSERAFADDAHAAERASALMRTYAATRADVQPTAVELATAASEVSKVYRAHQPGGAGHRQSLPPVAPRLDDSRAAADPAGGLGACNRPACTSGAAVRGSGVSAAPPRQIIDPALDGAKPRAHVPPQPPEPLIVTAGASVRRHAAQASGAALPGKGELLGMQAMEAMLSQTVQAKRERRLAALAAYAAESGDALREPRHARTLSPGQARGLPTIAPPPPRRRMRRGELSADGPVTVVSTRVLQQAAGTHIAPAMLS</sequence>
<comment type="caution">
    <text evidence="3">The sequence shown here is derived from an EMBL/GenBank/DDBJ whole genome shotgun (WGS) entry which is preliminary data.</text>
</comment>
<evidence type="ECO:0000256" key="2">
    <source>
        <dbReference type="SAM" id="MobiDB-lite"/>
    </source>
</evidence>
<accession>A0A8J5XUZ7</accession>
<feature type="region of interest" description="Disordered" evidence="2">
    <location>
        <begin position="117"/>
        <end position="147"/>
    </location>
</feature>
<evidence type="ECO:0000313" key="4">
    <source>
        <dbReference type="Proteomes" id="UP000751190"/>
    </source>
</evidence>
<organism evidence="3 4">
    <name type="scientific">Diacronema lutheri</name>
    <name type="common">Unicellular marine alga</name>
    <name type="synonym">Monochrysis lutheri</name>
    <dbReference type="NCBI Taxonomy" id="2081491"/>
    <lineage>
        <taxon>Eukaryota</taxon>
        <taxon>Haptista</taxon>
        <taxon>Haptophyta</taxon>
        <taxon>Pavlovophyceae</taxon>
        <taxon>Pavlovales</taxon>
        <taxon>Pavlovaceae</taxon>
        <taxon>Diacronema</taxon>
    </lineage>
</organism>
<gene>
    <name evidence="3" type="ORF">KFE25_009540</name>
</gene>
<reference evidence="3" key="1">
    <citation type="submission" date="2021-05" db="EMBL/GenBank/DDBJ databases">
        <title>The genome of the haptophyte Pavlova lutheri (Diacronema luteri, Pavlovales) - a model for lipid biosynthesis in eukaryotic algae.</title>
        <authorList>
            <person name="Hulatt C.J."/>
            <person name="Posewitz M.C."/>
        </authorList>
    </citation>
    <scope>NUCLEOTIDE SEQUENCE</scope>
    <source>
        <strain evidence="3">NIVA-4/92</strain>
    </source>
</reference>
<feature type="compositionally biased region" description="Low complexity" evidence="2">
    <location>
        <begin position="880"/>
        <end position="889"/>
    </location>
</feature>
<feature type="compositionally biased region" description="Basic and acidic residues" evidence="2">
    <location>
        <begin position="117"/>
        <end position="128"/>
    </location>
</feature>
<feature type="region of interest" description="Disordered" evidence="2">
    <location>
        <begin position="1"/>
        <end position="27"/>
    </location>
</feature>
<feature type="coiled-coil region" evidence="1">
    <location>
        <begin position="595"/>
        <end position="664"/>
    </location>
</feature>
<feature type="region of interest" description="Disordered" evidence="2">
    <location>
        <begin position="880"/>
        <end position="921"/>
    </location>
</feature>